<evidence type="ECO:0000256" key="4">
    <source>
        <dbReference type="ARBA" id="ARBA00022692"/>
    </source>
</evidence>
<dbReference type="CDD" id="cd06261">
    <property type="entry name" value="TM_PBP2"/>
    <property type="match status" value="1"/>
</dbReference>
<keyword evidence="2 7" id="KW-0813">Transport</keyword>
<dbReference type="AlphaFoldDB" id="A0A1C5K1X6"/>
<evidence type="ECO:0000256" key="8">
    <source>
        <dbReference type="SAM" id="MobiDB-lite"/>
    </source>
</evidence>
<dbReference type="PROSITE" id="PS50928">
    <property type="entry name" value="ABC_TM1"/>
    <property type="match status" value="1"/>
</dbReference>
<gene>
    <name evidence="10" type="ORF">GA0070614_6004</name>
</gene>
<feature type="region of interest" description="Disordered" evidence="8">
    <location>
        <begin position="1"/>
        <end position="36"/>
    </location>
</feature>
<feature type="domain" description="ABC transmembrane type-1" evidence="9">
    <location>
        <begin position="105"/>
        <end position="317"/>
    </location>
</feature>
<comment type="similarity">
    <text evidence="7">Belongs to the binding-protein-dependent transport system permease family.</text>
</comment>
<evidence type="ECO:0000256" key="6">
    <source>
        <dbReference type="ARBA" id="ARBA00023136"/>
    </source>
</evidence>
<dbReference type="Gene3D" id="1.10.3720.10">
    <property type="entry name" value="MetI-like"/>
    <property type="match status" value="1"/>
</dbReference>
<dbReference type="GO" id="GO:0055085">
    <property type="term" value="P:transmembrane transport"/>
    <property type="evidence" value="ECO:0007669"/>
    <property type="project" value="InterPro"/>
</dbReference>
<keyword evidence="11" id="KW-1185">Reference proteome</keyword>
<keyword evidence="5 7" id="KW-1133">Transmembrane helix</keyword>
<dbReference type="InterPro" id="IPR000515">
    <property type="entry name" value="MetI-like"/>
</dbReference>
<evidence type="ECO:0000313" key="10">
    <source>
        <dbReference type="EMBL" id="SCG76773.1"/>
    </source>
</evidence>
<evidence type="ECO:0000256" key="7">
    <source>
        <dbReference type="RuleBase" id="RU363032"/>
    </source>
</evidence>
<dbReference type="Proteomes" id="UP000198215">
    <property type="component" value="Chromosome I"/>
</dbReference>
<feature type="transmembrane region" description="Helical" evidence="7">
    <location>
        <begin position="111"/>
        <end position="131"/>
    </location>
</feature>
<keyword evidence="6 7" id="KW-0472">Membrane</keyword>
<evidence type="ECO:0000256" key="1">
    <source>
        <dbReference type="ARBA" id="ARBA00004651"/>
    </source>
</evidence>
<protein>
    <submittedName>
        <fullName evidence="10">Carbohydrate ABC transporter membrane protein 1, CUT1 family</fullName>
    </submittedName>
</protein>
<evidence type="ECO:0000256" key="5">
    <source>
        <dbReference type="ARBA" id="ARBA00022989"/>
    </source>
</evidence>
<accession>A0A1C5K1X6</accession>
<feature type="transmembrane region" description="Helical" evidence="7">
    <location>
        <begin position="143"/>
        <end position="162"/>
    </location>
</feature>
<evidence type="ECO:0000313" key="11">
    <source>
        <dbReference type="Proteomes" id="UP000198215"/>
    </source>
</evidence>
<name>A0A1C5K1X6_9ACTN</name>
<feature type="transmembrane region" description="Helical" evidence="7">
    <location>
        <begin position="192"/>
        <end position="219"/>
    </location>
</feature>
<evidence type="ECO:0000256" key="3">
    <source>
        <dbReference type="ARBA" id="ARBA00022475"/>
    </source>
</evidence>
<evidence type="ECO:0000256" key="2">
    <source>
        <dbReference type="ARBA" id="ARBA00022448"/>
    </source>
</evidence>
<proteinExistence type="inferred from homology"/>
<evidence type="ECO:0000259" key="9">
    <source>
        <dbReference type="PROSITE" id="PS50928"/>
    </source>
</evidence>
<dbReference type="SUPFAM" id="SSF161098">
    <property type="entry name" value="MetI-like"/>
    <property type="match status" value="1"/>
</dbReference>
<sequence>MTPHATTGRADSPVTPGGAARPGAGTGPGPAARRARRRATTVNPGLYLFPLPAVALLVVFFAVPTVQAVQYAVTDWDGFSADYRMVGADNFTRALTGDDLFRNALVNNLKFMLVVVLAQTALSLLLAVLLARNSRGSVILRSLYFFPTILSSVSVAFIWKFVYDPNFGLVNRSLDAVGLGGMRSSFLGDDQAIYWVAITQVWFHAGQMMVVFVAGLQAIPVELYEAAGIDGAGRWGKFRHITWPMIAPATAIVVAYTTIQSFKAFDLILGLGGNPPNSSLDILSTRIYTTFANSDYGYAAAESLLFMILIGIVTVTQRRMLRATTADT</sequence>
<dbReference type="InterPro" id="IPR051393">
    <property type="entry name" value="ABC_transporter_permease"/>
</dbReference>
<dbReference type="Pfam" id="PF00528">
    <property type="entry name" value="BPD_transp_1"/>
    <property type="match status" value="1"/>
</dbReference>
<dbReference type="InterPro" id="IPR035906">
    <property type="entry name" value="MetI-like_sf"/>
</dbReference>
<dbReference type="PANTHER" id="PTHR30193">
    <property type="entry name" value="ABC TRANSPORTER PERMEASE PROTEIN"/>
    <property type="match status" value="1"/>
</dbReference>
<dbReference type="GO" id="GO:0005886">
    <property type="term" value="C:plasma membrane"/>
    <property type="evidence" value="ECO:0007669"/>
    <property type="project" value="UniProtKB-SubCell"/>
</dbReference>
<feature type="transmembrane region" description="Helical" evidence="7">
    <location>
        <begin position="240"/>
        <end position="259"/>
    </location>
</feature>
<feature type="transmembrane region" description="Helical" evidence="7">
    <location>
        <begin position="46"/>
        <end position="66"/>
    </location>
</feature>
<comment type="subcellular location">
    <subcellularLocation>
        <location evidence="1 7">Cell membrane</location>
        <topology evidence="1 7">Multi-pass membrane protein</topology>
    </subcellularLocation>
</comment>
<organism evidence="10 11">
    <name type="scientific">Micromonospora coxensis</name>
    <dbReference type="NCBI Taxonomy" id="356852"/>
    <lineage>
        <taxon>Bacteria</taxon>
        <taxon>Bacillati</taxon>
        <taxon>Actinomycetota</taxon>
        <taxon>Actinomycetes</taxon>
        <taxon>Micromonosporales</taxon>
        <taxon>Micromonosporaceae</taxon>
        <taxon>Micromonospora</taxon>
    </lineage>
</organism>
<reference evidence="11" key="1">
    <citation type="submission" date="2016-06" db="EMBL/GenBank/DDBJ databases">
        <authorList>
            <person name="Varghese N."/>
            <person name="Submissions Spin"/>
        </authorList>
    </citation>
    <scope>NUCLEOTIDE SEQUENCE [LARGE SCALE GENOMIC DNA]</scope>
    <source>
        <strain evidence="11">DSM 45161</strain>
    </source>
</reference>
<keyword evidence="3" id="KW-1003">Cell membrane</keyword>
<feature type="transmembrane region" description="Helical" evidence="7">
    <location>
        <begin position="296"/>
        <end position="315"/>
    </location>
</feature>
<dbReference type="EMBL" id="LT607753">
    <property type="protein sequence ID" value="SCG76773.1"/>
    <property type="molecule type" value="Genomic_DNA"/>
</dbReference>
<dbReference type="PANTHER" id="PTHR30193:SF37">
    <property type="entry name" value="INNER MEMBRANE ABC TRANSPORTER PERMEASE PROTEIN YCJO"/>
    <property type="match status" value="1"/>
</dbReference>
<keyword evidence="4 7" id="KW-0812">Transmembrane</keyword>